<dbReference type="HAMAP" id="MF_00181">
    <property type="entry name" value="Cytosol_peptidase_M17"/>
    <property type="match status" value="1"/>
</dbReference>
<dbReference type="EMBL" id="AP011707">
    <property type="protein sequence ID" value="BAL55042.1"/>
    <property type="molecule type" value="Genomic_DNA"/>
</dbReference>
<feature type="binding site" evidence="8">
    <location>
        <position position="272"/>
    </location>
    <ligand>
        <name>Mn(2+)</name>
        <dbReference type="ChEBI" id="CHEBI:29035"/>
        <label>2</label>
    </ligand>
</feature>
<dbReference type="CDD" id="cd00433">
    <property type="entry name" value="Peptidase_M17"/>
    <property type="match status" value="1"/>
</dbReference>
<accession>H5SFV6</accession>
<dbReference type="PANTHER" id="PTHR11963:SF23">
    <property type="entry name" value="CYTOSOL AMINOPEPTIDASE"/>
    <property type="match status" value="1"/>
</dbReference>
<dbReference type="Gene3D" id="3.40.220.10">
    <property type="entry name" value="Leucine Aminopeptidase, subunit E, domain 1"/>
    <property type="match status" value="1"/>
</dbReference>
<dbReference type="PROSITE" id="PS00631">
    <property type="entry name" value="CYTOSOL_AP"/>
    <property type="match status" value="1"/>
</dbReference>
<feature type="binding site" evidence="8">
    <location>
        <position position="267"/>
    </location>
    <ligand>
        <name>Mn(2+)</name>
        <dbReference type="ChEBI" id="CHEBI:29035"/>
        <label>2</label>
    </ligand>
</feature>
<comment type="function">
    <text evidence="8">Presumably involved in the processing and regular turnover of intracellular proteins. Catalyzes the removal of unsubstituted N-terminal amino acids from various peptides.</text>
</comment>
<evidence type="ECO:0000256" key="4">
    <source>
        <dbReference type="ARBA" id="ARBA00022438"/>
    </source>
</evidence>
<dbReference type="Pfam" id="PF02789">
    <property type="entry name" value="Peptidase_M17_N"/>
    <property type="match status" value="1"/>
</dbReference>
<dbReference type="NCBIfam" id="NF002073">
    <property type="entry name" value="PRK00913.1-2"/>
    <property type="match status" value="1"/>
</dbReference>
<reference evidence="10" key="2">
    <citation type="journal article" date="2012" name="PLoS ONE">
        <title>A Deeply Branching Thermophilic Bacterium with an Ancient Acetyl-CoA Pathway Dominates a Subsurface Ecosystem.</title>
        <authorList>
            <person name="Takami H."/>
            <person name="Noguchi H."/>
            <person name="Takaki Y."/>
            <person name="Uchiyama I."/>
            <person name="Toyoda A."/>
            <person name="Nishi S."/>
            <person name="Chee G.-J."/>
            <person name="Arai W."/>
            <person name="Nunoura T."/>
            <person name="Itoh T."/>
            <person name="Hattori M."/>
            <person name="Takai K."/>
        </authorList>
    </citation>
    <scope>NUCLEOTIDE SEQUENCE</scope>
</reference>
<evidence type="ECO:0000256" key="7">
    <source>
        <dbReference type="ARBA" id="ARBA00023211"/>
    </source>
</evidence>
<dbReference type="InterPro" id="IPR000819">
    <property type="entry name" value="Peptidase_M17_C"/>
</dbReference>
<dbReference type="NCBIfam" id="NF002077">
    <property type="entry name" value="PRK00913.2-4"/>
    <property type="match status" value="1"/>
</dbReference>
<keyword evidence="8" id="KW-0479">Metal-binding</keyword>
<comment type="catalytic activity">
    <reaction evidence="1 8">
        <text>Release of an N-terminal amino acid, Xaa-|-Yaa-, in which Xaa is preferably Leu, but may be other amino acids including Pro although not Arg or Lys, and Yaa may be Pro. Amino acid amides and methyl esters are also readily hydrolyzed, but rates on arylamides are exceedingly low.</text>
        <dbReference type="EC" id="3.4.11.1"/>
    </reaction>
</comment>
<proteinExistence type="inferred from homology"/>
<dbReference type="PANTHER" id="PTHR11963">
    <property type="entry name" value="LEUCINE AMINOPEPTIDASE-RELATED"/>
    <property type="match status" value="1"/>
</dbReference>
<feature type="binding site" evidence="8">
    <location>
        <position position="351"/>
    </location>
    <ligand>
        <name>Mn(2+)</name>
        <dbReference type="ChEBI" id="CHEBI:29035"/>
        <label>1</label>
    </ligand>
</feature>
<comment type="subcellular location">
    <subcellularLocation>
        <location evidence="8">Cytoplasm</location>
    </subcellularLocation>
</comment>
<dbReference type="InterPro" id="IPR008283">
    <property type="entry name" value="Peptidase_M17_N"/>
</dbReference>
<organism evidence="10">
    <name type="scientific">uncultured Acidobacteriota bacterium</name>
    <dbReference type="NCBI Taxonomy" id="171953"/>
    <lineage>
        <taxon>Bacteria</taxon>
        <taxon>Pseudomonadati</taxon>
        <taxon>Acidobacteriota</taxon>
        <taxon>environmental samples</taxon>
    </lineage>
</organism>
<keyword evidence="8" id="KW-0963">Cytoplasm</keyword>
<feature type="domain" description="Cytosol aminopeptidase" evidence="9">
    <location>
        <begin position="347"/>
        <end position="354"/>
    </location>
</feature>
<comment type="similarity">
    <text evidence="3 8">Belongs to the peptidase M17 family.</text>
</comment>
<dbReference type="GO" id="GO:0030145">
    <property type="term" value="F:manganese ion binding"/>
    <property type="evidence" value="ECO:0007669"/>
    <property type="project" value="UniProtKB-UniRule"/>
</dbReference>
<dbReference type="Pfam" id="PF00883">
    <property type="entry name" value="Peptidase_M17"/>
    <property type="match status" value="1"/>
</dbReference>
<gene>
    <name evidence="8" type="primary">pepA</name>
    <name evidence="10" type="ORF">HGMM_F22D11C19</name>
</gene>
<keyword evidence="7 8" id="KW-0464">Manganese</keyword>
<keyword evidence="4 8" id="KW-0031">Aminopeptidase</keyword>
<dbReference type="InterPro" id="IPR043472">
    <property type="entry name" value="Macro_dom-like"/>
</dbReference>
<dbReference type="SUPFAM" id="SSF53187">
    <property type="entry name" value="Zn-dependent exopeptidases"/>
    <property type="match status" value="1"/>
</dbReference>
<comment type="catalytic activity">
    <reaction evidence="2 8">
        <text>Release of an N-terminal amino acid, preferentially leucine, but not glutamic or aspartic acids.</text>
        <dbReference type="EC" id="3.4.11.10"/>
    </reaction>
</comment>
<dbReference type="EC" id="3.4.11.10" evidence="8"/>
<evidence type="ECO:0000256" key="2">
    <source>
        <dbReference type="ARBA" id="ARBA00000967"/>
    </source>
</evidence>
<dbReference type="NCBIfam" id="NF002074">
    <property type="entry name" value="PRK00913.1-4"/>
    <property type="match status" value="1"/>
</dbReference>
<dbReference type="InterPro" id="IPR023042">
    <property type="entry name" value="Peptidase_M17_leu_NH2_pept"/>
</dbReference>
<dbReference type="NCBIfam" id="NF002083">
    <property type="entry name" value="PRK00913.3-5"/>
    <property type="match status" value="1"/>
</dbReference>
<dbReference type="MEROPS" id="M17.010"/>
<sequence length="506" mass="54852">MRIKPDFRKFFEVDVEALCVSLFEEDTLEDDLLRELDRRLRGVLASALASGEVKGKFGETFYVPTMGALAASRVLFVGAGKRSDFTTDTIRRVAGTAARFLRQRGIRSMALLRRSSLDLRTSAQAAVEGVLLALFDPGTYKTQEKEERTIEEVRLVAEGESEAELQWGIERGTVLAKATNFARNLVNEPASVLTPVELARRAQDMAARYGLDIEVLDEHRMKELGMGALLGVARGSDEPARLIVLRYVPEGDEALLSRLPTIALLGKGITFDSGGISLKPAEGMEQMKYDMAGGAAVLGAMRAIAQLRPRIKVLGLVPATENMPSGRAQKPGDVVRTLSGKTVEVINTDAEGRLILADTITYARRLGAQKIVDLATLTGACVVALGSVYAAIFGNDAALVEQLIAAGREAGEKLWPMPLDPEYREQLKSEIADLKNVGGRKAGAITAAYFLKEFAEETPWAHVDIAGTAWLDEQKPYVASGPTGMGVRTLAHFVCRSAEGESSDRR</sequence>
<dbReference type="Gene3D" id="3.40.630.10">
    <property type="entry name" value="Zn peptidases"/>
    <property type="match status" value="1"/>
</dbReference>
<reference evidence="10" key="1">
    <citation type="journal article" date="2005" name="Environ. Microbiol.">
        <title>Genetic and functional properties of uncultivated thermophilic crenarchaeotes from a subsurface gold mine as revealed by analysis of genome fragments.</title>
        <authorList>
            <person name="Nunoura T."/>
            <person name="Hirayama H."/>
            <person name="Takami H."/>
            <person name="Oida H."/>
            <person name="Nishi S."/>
            <person name="Shimamura S."/>
            <person name="Suzuki Y."/>
            <person name="Inagaki F."/>
            <person name="Takai K."/>
            <person name="Nealson K.H."/>
            <person name="Horikoshi K."/>
        </authorList>
    </citation>
    <scope>NUCLEOTIDE SEQUENCE</scope>
</reference>
<dbReference type="EC" id="3.4.11.1" evidence="8"/>
<evidence type="ECO:0000256" key="8">
    <source>
        <dbReference type="HAMAP-Rule" id="MF_00181"/>
    </source>
</evidence>
<protein>
    <recommendedName>
        <fullName evidence="8">Probable cytosol aminopeptidase</fullName>
        <ecNumber evidence="8">3.4.11.1</ecNumber>
    </recommendedName>
    <alternativeName>
        <fullName evidence="8">Leucine aminopeptidase</fullName>
        <shortName evidence="8">LAP</shortName>
        <ecNumber evidence="8">3.4.11.10</ecNumber>
    </alternativeName>
    <alternativeName>
        <fullName evidence="8">Leucyl aminopeptidase</fullName>
    </alternativeName>
</protein>
<evidence type="ECO:0000313" key="10">
    <source>
        <dbReference type="EMBL" id="BAL55042.1"/>
    </source>
</evidence>
<dbReference type="GO" id="GO:0006508">
    <property type="term" value="P:proteolysis"/>
    <property type="evidence" value="ECO:0007669"/>
    <property type="project" value="UniProtKB-KW"/>
</dbReference>
<keyword evidence="6 8" id="KW-0378">Hydrolase</keyword>
<name>H5SFV6_9BACT</name>
<dbReference type="PRINTS" id="PR00481">
    <property type="entry name" value="LAMNOPPTDASE"/>
</dbReference>
<dbReference type="SUPFAM" id="SSF52949">
    <property type="entry name" value="Macro domain-like"/>
    <property type="match status" value="1"/>
</dbReference>
<feature type="active site" evidence="8">
    <location>
        <position position="353"/>
    </location>
</feature>
<feature type="binding site" evidence="8">
    <location>
        <position position="349"/>
    </location>
    <ligand>
        <name>Mn(2+)</name>
        <dbReference type="ChEBI" id="CHEBI:29035"/>
        <label>1</label>
    </ligand>
</feature>
<evidence type="ECO:0000256" key="1">
    <source>
        <dbReference type="ARBA" id="ARBA00000135"/>
    </source>
</evidence>
<comment type="cofactor">
    <cofactor evidence="8">
        <name>Mn(2+)</name>
        <dbReference type="ChEBI" id="CHEBI:29035"/>
    </cofactor>
    <text evidence="8">Binds 2 manganese ions per subunit.</text>
</comment>
<feature type="active site" evidence="8">
    <location>
        <position position="279"/>
    </location>
</feature>
<feature type="binding site" evidence="8">
    <location>
        <position position="290"/>
    </location>
    <ligand>
        <name>Mn(2+)</name>
        <dbReference type="ChEBI" id="CHEBI:29035"/>
        <label>2</label>
    </ligand>
</feature>
<feature type="binding site" evidence="8">
    <location>
        <position position="351"/>
    </location>
    <ligand>
        <name>Mn(2+)</name>
        <dbReference type="ChEBI" id="CHEBI:29035"/>
        <label>2</label>
    </ligand>
</feature>
<dbReference type="GO" id="GO:0005737">
    <property type="term" value="C:cytoplasm"/>
    <property type="evidence" value="ECO:0007669"/>
    <property type="project" value="UniProtKB-SubCell"/>
</dbReference>
<evidence type="ECO:0000256" key="3">
    <source>
        <dbReference type="ARBA" id="ARBA00009528"/>
    </source>
</evidence>
<feature type="binding site" evidence="8">
    <location>
        <position position="272"/>
    </location>
    <ligand>
        <name>Mn(2+)</name>
        <dbReference type="ChEBI" id="CHEBI:29035"/>
        <label>1</label>
    </ligand>
</feature>
<keyword evidence="5 8" id="KW-0645">Protease</keyword>
<dbReference type="AlphaFoldDB" id="H5SFV6"/>
<evidence type="ECO:0000256" key="5">
    <source>
        <dbReference type="ARBA" id="ARBA00022670"/>
    </source>
</evidence>
<dbReference type="GO" id="GO:0070006">
    <property type="term" value="F:metalloaminopeptidase activity"/>
    <property type="evidence" value="ECO:0007669"/>
    <property type="project" value="InterPro"/>
</dbReference>
<dbReference type="InterPro" id="IPR011356">
    <property type="entry name" value="Leucine_aapep/pepB"/>
</dbReference>
<evidence type="ECO:0000259" key="9">
    <source>
        <dbReference type="PROSITE" id="PS00631"/>
    </source>
</evidence>
<evidence type="ECO:0000256" key="6">
    <source>
        <dbReference type="ARBA" id="ARBA00022801"/>
    </source>
</evidence>